<dbReference type="InterPro" id="IPR019734">
    <property type="entry name" value="TPR_rpt"/>
</dbReference>
<protein>
    <submittedName>
        <fullName evidence="4">Tetratricopeptide repeat protein</fullName>
    </submittedName>
</protein>
<evidence type="ECO:0000256" key="1">
    <source>
        <dbReference type="SAM" id="Coils"/>
    </source>
</evidence>
<evidence type="ECO:0000256" key="2">
    <source>
        <dbReference type="SAM" id="MobiDB-lite"/>
    </source>
</evidence>
<keyword evidence="1" id="KW-0175">Coiled coil</keyword>
<dbReference type="SUPFAM" id="SSF48452">
    <property type="entry name" value="TPR-like"/>
    <property type="match status" value="1"/>
</dbReference>
<dbReference type="Gene3D" id="1.25.40.10">
    <property type="entry name" value="Tetratricopeptide repeat domain"/>
    <property type="match status" value="3"/>
</dbReference>
<name>A0ABS8G379_9FIRM</name>
<reference evidence="4 5" key="1">
    <citation type="submission" date="2021-10" db="EMBL/GenBank/DDBJ databases">
        <title>Anaerobic single-cell dispensing facilitates the cultivation of human gut bacteria.</title>
        <authorList>
            <person name="Afrizal A."/>
        </authorList>
    </citation>
    <scope>NUCLEOTIDE SEQUENCE [LARGE SCALE GENOMIC DNA]</scope>
    <source>
        <strain evidence="4 5">CLA-AA-H200</strain>
    </source>
</reference>
<evidence type="ECO:0000313" key="4">
    <source>
        <dbReference type="EMBL" id="MCC2256033.1"/>
    </source>
</evidence>
<dbReference type="SMART" id="SM00028">
    <property type="entry name" value="TPR"/>
    <property type="match status" value="5"/>
</dbReference>
<keyword evidence="5" id="KW-1185">Reference proteome</keyword>
<gene>
    <name evidence="4" type="ORF">LKD70_16705</name>
</gene>
<feature type="compositionally biased region" description="Acidic residues" evidence="2">
    <location>
        <begin position="445"/>
        <end position="458"/>
    </location>
</feature>
<keyword evidence="3" id="KW-1133">Transmembrane helix</keyword>
<dbReference type="Proteomes" id="UP001198151">
    <property type="component" value="Unassembled WGS sequence"/>
</dbReference>
<dbReference type="InterPro" id="IPR011990">
    <property type="entry name" value="TPR-like_helical_dom_sf"/>
</dbReference>
<keyword evidence="3" id="KW-0472">Membrane</keyword>
<evidence type="ECO:0000313" key="5">
    <source>
        <dbReference type="Proteomes" id="UP001198151"/>
    </source>
</evidence>
<sequence length="458" mass="51265">MDYMKKIVYQSNYWYNDGLRKAQIRDMSGALVSLRRSLQFNRENIAARNLLGLVYYGIGEVPEALVQWIISKNLRPRDNIADYYIKTVQDSANELETINLAIKKYNQCLGYCRQHGEDLAIIQLKQVISSHPSFLKAYQLLALLYLQTGQHSRARQMLRLARKLDTTSEITLRYMHEITQQRGKHRRRNEKKKEEAVEYSLGNETIIQPKHSRLKEVTNHLAVANIFIGAAIGAAIIWFLVAPAVNQSQSDRMNDQMREYSEQIRSLEAQVSAQTRTLDNYRASGETAEADAQQAQNTSASYEYLMTVSDQYDSGQYSDATMADTLIYVNRDLLGSTGQARYDELTAEIYPEACDTYFASGTEALAAGNYTDAADALYKVVQMDSGYNSGQALFNLAQAYMGSGDNANASTYFQRVVDEYGDSEYAAEAQTNLDTIAAQTAAESTDAESAEGGDAAAE</sequence>
<accession>A0ABS8G379</accession>
<feature type="region of interest" description="Disordered" evidence="2">
    <location>
        <begin position="438"/>
        <end position="458"/>
    </location>
</feature>
<organism evidence="4 5">
    <name type="scientific">Ruminococcus turbiniformis</name>
    <dbReference type="NCBI Taxonomy" id="2881258"/>
    <lineage>
        <taxon>Bacteria</taxon>
        <taxon>Bacillati</taxon>
        <taxon>Bacillota</taxon>
        <taxon>Clostridia</taxon>
        <taxon>Eubacteriales</taxon>
        <taxon>Oscillospiraceae</taxon>
        <taxon>Ruminococcus</taxon>
    </lineage>
</organism>
<feature type="coiled-coil region" evidence="1">
    <location>
        <begin position="250"/>
        <end position="298"/>
    </location>
</feature>
<comment type="caution">
    <text evidence="4">The sequence shown here is derived from an EMBL/GenBank/DDBJ whole genome shotgun (WGS) entry which is preliminary data.</text>
</comment>
<evidence type="ECO:0000256" key="3">
    <source>
        <dbReference type="SAM" id="Phobius"/>
    </source>
</evidence>
<dbReference type="RefSeq" id="WP_227709013.1">
    <property type="nucleotide sequence ID" value="NZ_JAJEQX010000045.1"/>
</dbReference>
<proteinExistence type="predicted"/>
<dbReference type="Pfam" id="PF13181">
    <property type="entry name" value="TPR_8"/>
    <property type="match status" value="1"/>
</dbReference>
<dbReference type="Pfam" id="PF14559">
    <property type="entry name" value="TPR_19"/>
    <property type="match status" value="1"/>
</dbReference>
<feature type="transmembrane region" description="Helical" evidence="3">
    <location>
        <begin position="221"/>
        <end position="241"/>
    </location>
</feature>
<keyword evidence="3" id="KW-0812">Transmembrane</keyword>
<dbReference type="EMBL" id="JAJEQX010000045">
    <property type="protein sequence ID" value="MCC2256033.1"/>
    <property type="molecule type" value="Genomic_DNA"/>
</dbReference>